<dbReference type="InterPro" id="IPR013087">
    <property type="entry name" value="Znf_C2H2_type"/>
</dbReference>
<evidence type="ECO:0000313" key="9">
    <source>
        <dbReference type="EMBL" id="SOQ56004.1"/>
    </source>
</evidence>
<dbReference type="Gene3D" id="3.30.160.60">
    <property type="entry name" value="Classic Zinc Finger"/>
    <property type="match status" value="6"/>
</dbReference>
<feature type="compositionally biased region" description="Acidic residues" evidence="7">
    <location>
        <begin position="117"/>
        <end position="131"/>
    </location>
</feature>
<accession>A0A2H1WUB2</accession>
<organism evidence="9">
    <name type="scientific">Spodoptera frugiperda</name>
    <name type="common">Fall armyworm</name>
    <dbReference type="NCBI Taxonomy" id="7108"/>
    <lineage>
        <taxon>Eukaryota</taxon>
        <taxon>Metazoa</taxon>
        <taxon>Ecdysozoa</taxon>
        <taxon>Arthropoda</taxon>
        <taxon>Hexapoda</taxon>
        <taxon>Insecta</taxon>
        <taxon>Pterygota</taxon>
        <taxon>Neoptera</taxon>
        <taxon>Endopterygota</taxon>
        <taxon>Lepidoptera</taxon>
        <taxon>Glossata</taxon>
        <taxon>Ditrysia</taxon>
        <taxon>Noctuoidea</taxon>
        <taxon>Noctuidae</taxon>
        <taxon>Amphipyrinae</taxon>
        <taxon>Spodoptera</taxon>
    </lineage>
</organism>
<dbReference type="PANTHER" id="PTHR24393:SF136">
    <property type="entry name" value="LD28458P-RELATED"/>
    <property type="match status" value="1"/>
</dbReference>
<evidence type="ECO:0000256" key="2">
    <source>
        <dbReference type="ARBA" id="ARBA00022737"/>
    </source>
</evidence>
<evidence type="ECO:0000256" key="7">
    <source>
        <dbReference type="SAM" id="MobiDB-lite"/>
    </source>
</evidence>
<dbReference type="PANTHER" id="PTHR24393">
    <property type="entry name" value="ZINC FINGER PROTEIN"/>
    <property type="match status" value="1"/>
</dbReference>
<evidence type="ECO:0000256" key="3">
    <source>
        <dbReference type="ARBA" id="ARBA00022771"/>
    </source>
</evidence>
<feature type="domain" description="C2H2-type" evidence="8">
    <location>
        <begin position="509"/>
        <end position="536"/>
    </location>
</feature>
<feature type="domain" description="C2H2-type" evidence="8">
    <location>
        <begin position="449"/>
        <end position="477"/>
    </location>
</feature>
<dbReference type="Pfam" id="PF00096">
    <property type="entry name" value="zf-C2H2"/>
    <property type="match status" value="4"/>
</dbReference>
<dbReference type="AlphaFoldDB" id="A0A2H1WUB2"/>
<dbReference type="GO" id="GO:0008270">
    <property type="term" value="F:zinc ion binding"/>
    <property type="evidence" value="ECO:0007669"/>
    <property type="project" value="UniProtKB-KW"/>
</dbReference>
<protein>
    <submittedName>
        <fullName evidence="9">SFRICE_015361</fullName>
    </submittedName>
</protein>
<dbReference type="Pfam" id="PF13894">
    <property type="entry name" value="zf-C2H2_4"/>
    <property type="match status" value="1"/>
</dbReference>
<keyword evidence="3 6" id="KW-0863">Zinc-finger</keyword>
<dbReference type="InterPro" id="IPR036236">
    <property type="entry name" value="Znf_C2H2_sf"/>
</dbReference>
<dbReference type="SMART" id="SM00868">
    <property type="entry name" value="zf-AD"/>
    <property type="match status" value="1"/>
</dbReference>
<feature type="domain" description="C2H2-type" evidence="8">
    <location>
        <begin position="478"/>
        <end position="506"/>
    </location>
</feature>
<evidence type="ECO:0000256" key="4">
    <source>
        <dbReference type="ARBA" id="ARBA00022833"/>
    </source>
</evidence>
<dbReference type="GO" id="GO:0000978">
    <property type="term" value="F:RNA polymerase II cis-regulatory region sequence-specific DNA binding"/>
    <property type="evidence" value="ECO:0007669"/>
    <property type="project" value="TreeGrafter"/>
</dbReference>
<feature type="domain" description="C2H2-type" evidence="8">
    <location>
        <begin position="388"/>
        <end position="415"/>
    </location>
</feature>
<dbReference type="OrthoDB" id="8823111at2759"/>
<proteinExistence type="predicted"/>
<gene>
    <name evidence="9" type="ORF">SFRICE_015361</name>
</gene>
<feature type="domain" description="C2H2-type" evidence="8">
    <location>
        <begin position="247"/>
        <end position="270"/>
    </location>
</feature>
<evidence type="ECO:0000256" key="1">
    <source>
        <dbReference type="ARBA" id="ARBA00022723"/>
    </source>
</evidence>
<keyword evidence="2" id="KW-0677">Repeat</keyword>
<name>A0A2H1WUB2_SPOFR</name>
<feature type="region of interest" description="Disordered" evidence="7">
    <location>
        <begin position="115"/>
        <end position="144"/>
    </location>
</feature>
<keyword evidence="5" id="KW-0539">Nucleus</keyword>
<keyword evidence="4" id="KW-0862">Zinc</keyword>
<sequence>MGDTTKICSACLSTDRRLIPLDKITAIIDEIPLPELKNSISNVCWECWSTIKKFYKFKKKVQVAQAILKWTTEITVIKPLSTLTVTTNLNYDYKYVYNKDPLINKQEVDTLIKEENSDQSEDNTETLDTDEILQSPVKNSKEYETKTNIEPTQFNENDFEATLTNNTDYKDDISMENMYADTIEIKPDKKTIRKVNRSHISRSLKLKLREEDEEFKKKFVEVVISEEEMVKLRDLRRNHYNFKRIPYKCETCVLSFTKEENFKQHMLKKHDESIGPHQCDVCSVRFPTKYAAEKHKRKHYVYYRCRCCRYKVHELWSALNHCRTKHLSDEPDRIHCAHCDVVVTTPDELETHIKEVHALHCNECGVKFTSSSNLRRHKARIHAVIRDFICDICSKTFKTKTRLESHMVKHNANIAKKLAYCTICKVQYKNIYVYRNHLKSSANHTEKFYSCPVCSKKFASKVYWTNHYNFYHLKKSQYKCDICNKMFISHWKLKNHKQIYHGLSRTRDHACDLCSKKFYTLPTLRSHRLTHSEQRSYMCEDCGHTFKQRAALYTHTRLLHRQTADT</sequence>
<evidence type="ECO:0000256" key="6">
    <source>
        <dbReference type="PROSITE-ProRule" id="PRU00042"/>
    </source>
</evidence>
<evidence type="ECO:0000259" key="8">
    <source>
        <dbReference type="PROSITE" id="PS50157"/>
    </source>
</evidence>
<dbReference type="SMART" id="SM00355">
    <property type="entry name" value="ZnF_C2H2"/>
    <property type="match status" value="11"/>
</dbReference>
<dbReference type="GO" id="GO:0001228">
    <property type="term" value="F:DNA-binding transcription activator activity, RNA polymerase II-specific"/>
    <property type="evidence" value="ECO:0007669"/>
    <property type="project" value="TreeGrafter"/>
</dbReference>
<evidence type="ECO:0000256" key="5">
    <source>
        <dbReference type="ARBA" id="ARBA00023242"/>
    </source>
</evidence>
<dbReference type="Pfam" id="PF12874">
    <property type="entry name" value="zf-met"/>
    <property type="match status" value="2"/>
</dbReference>
<feature type="domain" description="C2H2-type" evidence="8">
    <location>
        <begin position="537"/>
        <end position="565"/>
    </location>
</feature>
<feature type="domain" description="C2H2-type" evidence="8">
    <location>
        <begin position="359"/>
        <end position="387"/>
    </location>
</feature>
<dbReference type="Pfam" id="PF13912">
    <property type="entry name" value="zf-C2H2_6"/>
    <property type="match status" value="2"/>
</dbReference>
<keyword evidence="1" id="KW-0479">Metal-binding</keyword>
<dbReference type="PROSITE" id="PS00028">
    <property type="entry name" value="ZINC_FINGER_C2H2_1"/>
    <property type="match status" value="9"/>
</dbReference>
<dbReference type="EMBL" id="ODYU01010720">
    <property type="protein sequence ID" value="SOQ56004.1"/>
    <property type="molecule type" value="Genomic_DNA"/>
</dbReference>
<dbReference type="PROSITE" id="PS50157">
    <property type="entry name" value="ZINC_FINGER_C2H2_2"/>
    <property type="match status" value="7"/>
</dbReference>
<dbReference type="SUPFAM" id="SSF57667">
    <property type="entry name" value="beta-beta-alpha zinc fingers"/>
    <property type="match status" value="4"/>
</dbReference>
<dbReference type="InterPro" id="IPR012934">
    <property type="entry name" value="Znf_AD"/>
</dbReference>
<reference evidence="9" key="1">
    <citation type="submission" date="2016-07" db="EMBL/GenBank/DDBJ databases">
        <authorList>
            <person name="Bretaudeau A."/>
        </authorList>
    </citation>
    <scope>NUCLEOTIDE SEQUENCE</scope>
    <source>
        <strain evidence="9">Rice</strain>
        <tissue evidence="9">Whole body</tissue>
    </source>
</reference>
<dbReference type="GO" id="GO:0005634">
    <property type="term" value="C:nucleus"/>
    <property type="evidence" value="ECO:0007669"/>
    <property type="project" value="InterPro"/>
</dbReference>